<dbReference type="PROSITE" id="PS50937">
    <property type="entry name" value="HTH_MERR_2"/>
    <property type="match status" value="1"/>
</dbReference>
<organism evidence="2 3">
    <name type="scientific">Candidatus Woesebacteria bacterium GW2011_GWC2_31_9</name>
    <dbReference type="NCBI Taxonomy" id="1618586"/>
    <lineage>
        <taxon>Bacteria</taxon>
        <taxon>Candidatus Woeseibacteriota</taxon>
    </lineage>
</organism>
<dbReference type="InterPro" id="IPR009061">
    <property type="entry name" value="DNA-bd_dom_put_sf"/>
</dbReference>
<feature type="domain" description="HTH merR-type" evidence="1">
    <location>
        <begin position="5"/>
        <end position="50"/>
    </location>
</feature>
<dbReference type="Proteomes" id="UP000034803">
    <property type="component" value="Unassembled WGS sequence"/>
</dbReference>
<dbReference type="Gene3D" id="1.10.1660.10">
    <property type="match status" value="1"/>
</dbReference>
<gene>
    <name evidence="2" type="ORF">UR21_C0004G0034</name>
</gene>
<comment type="caution">
    <text evidence="2">The sequence shown here is derived from an EMBL/GenBank/DDBJ whole genome shotgun (WGS) entry which is preliminary data.</text>
</comment>
<dbReference type="AlphaFoldDB" id="A0A0F9YKY0"/>
<proteinExistence type="predicted"/>
<dbReference type="SUPFAM" id="SSF46955">
    <property type="entry name" value="Putative DNA-binding domain"/>
    <property type="match status" value="1"/>
</dbReference>
<protein>
    <recommendedName>
        <fullName evidence="1">HTH merR-type domain-containing protein</fullName>
    </recommendedName>
</protein>
<dbReference type="Pfam" id="PF00376">
    <property type="entry name" value="MerR"/>
    <property type="match status" value="1"/>
</dbReference>
<reference evidence="2 3" key="1">
    <citation type="journal article" date="2015" name="Nature">
        <title>rRNA introns, odd ribosomes, and small enigmatic genomes across a large radiation of phyla.</title>
        <authorList>
            <person name="Brown C.T."/>
            <person name="Hug L.A."/>
            <person name="Thomas B.C."/>
            <person name="Sharon I."/>
            <person name="Castelle C.J."/>
            <person name="Singh A."/>
            <person name="Wilkins M.J."/>
            <person name="Williams K.H."/>
            <person name="Banfield J.F."/>
        </authorList>
    </citation>
    <scope>NUCLEOTIDE SEQUENCE [LARGE SCALE GENOMIC DNA]</scope>
</reference>
<accession>A0A0F9YKY0</accession>
<dbReference type="GO" id="GO:0003677">
    <property type="term" value="F:DNA binding"/>
    <property type="evidence" value="ECO:0007669"/>
    <property type="project" value="InterPro"/>
</dbReference>
<evidence type="ECO:0000313" key="3">
    <source>
        <dbReference type="Proteomes" id="UP000034803"/>
    </source>
</evidence>
<sequence length="240" mass="27341">MNDNLLTISKTAKLLDVSIDTLRRWDKNEKFSSIRTSKGGNRYYRKSDVDLFVKDPLTMAQNWATSAIPYRPEEQYYCKTRDVFQARLEHFQTELSKDINNKYTSLISAITGEIGNNSFDHNLGNWPDILGVYFSYSLTERKIILADRGLGILFTLKKVRPDLENHKDALLVAFTETVSGRAPESRGNGLKFVRNIVTQNPIKLTFQTGNAFLELKNYNQGIEVEISKSSIPGCLAVIEY</sequence>
<dbReference type="InterPro" id="IPR000551">
    <property type="entry name" value="MerR-type_HTH_dom"/>
</dbReference>
<dbReference type="EMBL" id="LBOI01000004">
    <property type="protein sequence ID" value="KKP31898.1"/>
    <property type="molecule type" value="Genomic_DNA"/>
</dbReference>
<dbReference type="GO" id="GO:0006355">
    <property type="term" value="P:regulation of DNA-templated transcription"/>
    <property type="evidence" value="ECO:0007669"/>
    <property type="project" value="InterPro"/>
</dbReference>
<name>A0A0F9YKY0_9BACT</name>
<evidence type="ECO:0000259" key="1">
    <source>
        <dbReference type="PROSITE" id="PS50937"/>
    </source>
</evidence>
<evidence type="ECO:0000313" key="2">
    <source>
        <dbReference type="EMBL" id="KKP31898.1"/>
    </source>
</evidence>